<evidence type="ECO:0000256" key="2">
    <source>
        <dbReference type="SAM" id="Phobius"/>
    </source>
</evidence>
<dbReference type="EMBL" id="ML975299">
    <property type="protein sequence ID" value="KAF1834604.1"/>
    <property type="molecule type" value="Genomic_DNA"/>
</dbReference>
<accession>A0A6A5KJP5</accession>
<evidence type="ECO:0000256" key="1">
    <source>
        <dbReference type="SAM" id="MobiDB-lite"/>
    </source>
</evidence>
<feature type="transmembrane region" description="Helical" evidence="2">
    <location>
        <begin position="45"/>
        <end position="66"/>
    </location>
</feature>
<keyword evidence="2" id="KW-1133">Transmembrane helix</keyword>
<sequence length="219" mass="23898">MPIYRDPTALDVFIDNIITLGEKCLDQLFRDTPLEYWFLHPEGQVASLCAGTLLGTLVWLVVLKYFGWTARARAREECGGATDSSSREDEYAALESFPLIATSCSSTTAPAPAHHLPTNAQLQSSPFRVDHPSAVPQTPPTRGKRNLGSSPGPYAHLALEAPVSFDTLLGNGILEGDGTPTRKWEWRLGMERGCGDEDVGARRDGRAVLEREVDGEGFL</sequence>
<evidence type="ECO:0000313" key="3">
    <source>
        <dbReference type="EMBL" id="KAF1834604.1"/>
    </source>
</evidence>
<keyword evidence="4" id="KW-1185">Reference proteome</keyword>
<name>A0A6A5KJP5_9PLEO</name>
<protein>
    <submittedName>
        <fullName evidence="3">Uncharacterized protein</fullName>
    </submittedName>
</protein>
<dbReference type="Proteomes" id="UP000800040">
    <property type="component" value="Unassembled WGS sequence"/>
</dbReference>
<keyword evidence="2" id="KW-0472">Membrane</keyword>
<reference evidence="3" key="1">
    <citation type="submission" date="2020-01" db="EMBL/GenBank/DDBJ databases">
        <authorList>
            <consortium name="DOE Joint Genome Institute"/>
            <person name="Haridas S."/>
            <person name="Albert R."/>
            <person name="Binder M."/>
            <person name="Bloem J."/>
            <person name="Labutti K."/>
            <person name="Salamov A."/>
            <person name="Andreopoulos B."/>
            <person name="Baker S.E."/>
            <person name="Barry K."/>
            <person name="Bills G."/>
            <person name="Bluhm B.H."/>
            <person name="Cannon C."/>
            <person name="Castanera R."/>
            <person name="Culley D.E."/>
            <person name="Daum C."/>
            <person name="Ezra D."/>
            <person name="Gonzalez J.B."/>
            <person name="Henrissat B."/>
            <person name="Kuo A."/>
            <person name="Liang C."/>
            <person name="Lipzen A."/>
            <person name="Lutzoni F."/>
            <person name="Magnuson J."/>
            <person name="Mondo S."/>
            <person name="Nolan M."/>
            <person name="Ohm R."/>
            <person name="Pangilinan J."/>
            <person name="Park H.-J."/>
            <person name="Ramirez L."/>
            <person name="Alfaro M."/>
            <person name="Sun H."/>
            <person name="Tritt A."/>
            <person name="Yoshinaga Y."/>
            <person name="Zwiers L.-H."/>
            <person name="Turgeon B.G."/>
            <person name="Goodwin S.B."/>
            <person name="Spatafora J.W."/>
            <person name="Crous P.W."/>
            <person name="Grigoriev I.V."/>
        </authorList>
    </citation>
    <scope>NUCLEOTIDE SEQUENCE</scope>
    <source>
        <strain evidence="3">P77</strain>
    </source>
</reference>
<proteinExistence type="predicted"/>
<feature type="region of interest" description="Disordered" evidence="1">
    <location>
        <begin position="127"/>
        <end position="151"/>
    </location>
</feature>
<dbReference type="AlphaFoldDB" id="A0A6A5KJP5"/>
<dbReference type="OrthoDB" id="3799024at2759"/>
<gene>
    <name evidence="3" type="ORF">BDW02DRAFT_568848</name>
</gene>
<evidence type="ECO:0000313" key="4">
    <source>
        <dbReference type="Proteomes" id="UP000800040"/>
    </source>
</evidence>
<keyword evidence="2" id="KW-0812">Transmembrane</keyword>
<organism evidence="3 4">
    <name type="scientific">Decorospora gaudefroyi</name>
    <dbReference type="NCBI Taxonomy" id="184978"/>
    <lineage>
        <taxon>Eukaryota</taxon>
        <taxon>Fungi</taxon>
        <taxon>Dikarya</taxon>
        <taxon>Ascomycota</taxon>
        <taxon>Pezizomycotina</taxon>
        <taxon>Dothideomycetes</taxon>
        <taxon>Pleosporomycetidae</taxon>
        <taxon>Pleosporales</taxon>
        <taxon>Pleosporineae</taxon>
        <taxon>Pleosporaceae</taxon>
        <taxon>Decorospora</taxon>
    </lineage>
</organism>